<gene>
    <name evidence="7" type="ORF">WA1_33190</name>
</gene>
<evidence type="ECO:0000259" key="6">
    <source>
        <dbReference type="PROSITE" id="PS50850"/>
    </source>
</evidence>
<accession>A0A139X2D5</accession>
<keyword evidence="8" id="KW-1185">Reference proteome</keyword>
<protein>
    <submittedName>
        <fullName evidence="7">MFS transporter</fullName>
    </submittedName>
</protein>
<comment type="subcellular location">
    <subcellularLocation>
        <location evidence="1">Cell membrane</location>
        <topology evidence="1">Multi-pass membrane protein</topology>
    </subcellularLocation>
</comment>
<dbReference type="InterPro" id="IPR020846">
    <property type="entry name" value="MFS_dom"/>
</dbReference>
<feature type="transmembrane region" description="Helical" evidence="5">
    <location>
        <begin position="142"/>
        <end position="162"/>
    </location>
</feature>
<dbReference type="EMBL" id="ANNX02000036">
    <property type="protein sequence ID" value="KYC38871.1"/>
    <property type="molecule type" value="Genomic_DNA"/>
</dbReference>
<dbReference type="GO" id="GO:0022857">
    <property type="term" value="F:transmembrane transporter activity"/>
    <property type="evidence" value="ECO:0007669"/>
    <property type="project" value="InterPro"/>
</dbReference>
<feature type="transmembrane region" description="Helical" evidence="5">
    <location>
        <begin position="318"/>
        <end position="340"/>
    </location>
</feature>
<dbReference type="AlphaFoldDB" id="A0A139X2D5"/>
<keyword evidence="4 5" id="KW-0472">Membrane</keyword>
<sequence>MSLPSYFARRSLHYGWIVAGLTFLSLLIAAGIRATPSVFMVPLEQEFGWSRATISFAISMNLVLYGLIGPFAATVYEQLGIRRTMVLALAFLGIGVSLTTLMSQAWQLVLVWGIVVGCGSGTIALVLGAIVANRWFVERRGLVIGVLTASTATGQLVFLPLLASIVDRFGWRNAALTIAGVTFLIIPLIALLMRDRPSQIGLRPFGDTNETSLEVRSQSQVNPIVTTLNALRIGMREPDFWLLAGSFFICGASTNGLIGTHLIPACIDYGIPEVKAAGLLAVMGIFDFVGTTASGWLSDRWNNRYLLCWYYGLRGLSLIFLPFSFASFHGLSIFAIFYGLDWIATVPPTVRLTTEVFGKEKAGVMFGWIVAAHQIGAATATLTAGTMRTVLGTYMQAFILSGVLCILAALFVLRIGRNPITGKPQTAST</sequence>
<evidence type="ECO:0000256" key="1">
    <source>
        <dbReference type="ARBA" id="ARBA00004651"/>
    </source>
</evidence>
<evidence type="ECO:0000256" key="3">
    <source>
        <dbReference type="ARBA" id="ARBA00022989"/>
    </source>
</evidence>
<keyword evidence="2 5" id="KW-0812">Transmembrane</keyword>
<feature type="domain" description="Major facilitator superfamily (MFS) profile" evidence="6">
    <location>
        <begin position="17"/>
        <end position="420"/>
    </location>
</feature>
<feature type="transmembrane region" description="Helical" evidence="5">
    <location>
        <begin position="174"/>
        <end position="193"/>
    </location>
</feature>
<organism evidence="7 8">
    <name type="scientific">Scytonema hofmannii PCC 7110</name>
    <dbReference type="NCBI Taxonomy" id="128403"/>
    <lineage>
        <taxon>Bacteria</taxon>
        <taxon>Bacillati</taxon>
        <taxon>Cyanobacteriota</taxon>
        <taxon>Cyanophyceae</taxon>
        <taxon>Nostocales</taxon>
        <taxon>Scytonemataceae</taxon>
        <taxon>Scytonema</taxon>
    </lineage>
</organism>
<dbReference type="STRING" id="128403.WA1_33190"/>
<evidence type="ECO:0000256" key="5">
    <source>
        <dbReference type="SAM" id="Phobius"/>
    </source>
</evidence>
<evidence type="ECO:0000256" key="2">
    <source>
        <dbReference type="ARBA" id="ARBA00022692"/>
    </source>
</evidence>
<dbReference type="InterPro" id="IPR036259">
    <property type="entry name" value="MFS_trans_sf"/>
</dbReference>
<name>A0A139X2D5_9CYAN</name>
<dbReference type="GO" id="GO:0005886">
    <property type="term" value="C:plasma membrane"/>
    <property type="evidence" value="ECO:0007669"/>
    <property type="project" value="UniProtKB-SubCell"/>
</dbReference>
<feature type="transmembrane region" description="Helical" evidence="5">
    <location>
        <begin position="85"/>
        <end position="103"/>
    </location>
</feature>
<dbReference type="Gene3D" id="1.20.1250.20">
    <property type="entry name" value="MFS general substrate transporter like domains"/>
    <property type="match status" value="2"/>
</dbReference>
<keyword evidence="3 5" id="KW-1133">Transmembrane helix</keyword>
<feature type="transmembrane region" description="Helical" evidence="5">
    <location>
        <begin position="109"/>
        <end position="130"/>
    </location>
</feature>
<comment type="caution">
    <text evidence="7">The sequence shown here is derived from an EMBL/GenBank/DDBJ whole genome shotgun (WGS) entry which is preliminary data.</text>
</comment>
<feature type="transmembrane region" description="Helical" evidence="5">
    <location>
        <begin position="240"/>
        <end position="264"/>
    </location>
</feature>
<dbReference type="SUPFAM" id="SSF103473">
    <property type="entry name" value="MFS general substrate transporter"/>
    <property type="match status" value="1"/>
</dbReference>
<dbReference type="Proteomes" id="UP000076925">
    <property type="component" value="Unassembled WGS sequence"/>
</dbReference>
<feature type="transmembrane region" description="Helical" evidence="5">
    <location>
        <begin position="394"/>
        <end position="413"/>
    </location>
</feature>
<dbReference type="PANTHER" id="PTHR11360">
    <property type="entry name" value="MONOCARBOXYLATE TRANSPORTER"/>
    <property type="match status" value="1"/>
</dbReference>
<dbReference type="InterPro" id="IPR050327">
    <property type="entry name" value="Proton-linked_MCT"/>
</dbReference>
<evidence type="ECO:0000313" key="7">
    <source>
        <dbReference type="EMBL" id="KYC38871.1"/>
    </source>
</evidence>
<dbReference type="RefSeq" id="WP_017749793.1">
    <property type="nucleotide sequence ID" value="NZ_KQ976354.1"/>
</dbReference>
<dbReference type="OrthoDB" id="182417at2"/>
<dbReference type="PANTHER" id="PTHR11360:SF290">
    <property type="entry name" value="MONOCARBOXYLATE MFS PERMEASE"/>
    <property type="match status" value="1"/>
</dbReference>
<evidence type="ECO:0000313" key="8">
    <source>
        <dbReference type="Proteomes" id="UP000076925"/>
    </source>
</evidence>
<feature type="transmembrane region" description="Helical" evidence="5">
    <location>
        <begin position="12"/>
        <end position="32"/>
    </location>
</feature>
<dbReference type="PROSITE" id="PS50850">
    <property type="entry name" value="MFS"/>
    <property type="match status" value="1"/>
</dbReference>
<dbReference type="CDD" id="cd17355">
    <property type="entry name" value="MFS_YcxA_like"/>
    <property type="match status" value="1"/>
</dbReference>
<feature type="transmembrane region" description="Helical" evidence="5">
    <location>
        <begin position="52"/>
        <end position="73"/>
    </location>
</feature>
<feature type="transmembrane region" description="Helical" evidence="5">
    <location>
        <begin position="276"/>
        <end position="297"/>
    </location>
</feature>
<proteinExistence type="predicted"/>
<dbReference type="InterPro" id="IPR011701">
    <property type="entry name" value="MFS"/>
</dbReference>
<reference evidence="7 8" key="1">
    <citation type="journal article" date="2013" name="Genome Biol. Evol.">
        <title>Genomes of Stigonematalean cyanobacteria (subsection V) and the evolution of oxygenic photosynthesis from prokaryotes to plastids.</title>
        <authorList>
            <person name="Dagan T."/>
            <person name="Roettger M."/>
            <person name="Stucken K."/>
            <person name="Landan G."/>
            <person name="Koch R."/>
            <person name="Major P."/>
            <person name="Gould S.B."/>
            <person name="Goremykin V.V."/>
            <person name="Rippka R."/>
            <person name="Tandeau de Marsac N."/>
            <person name="Gugger M."/>
            <person name="Lockhart P.J."/>
            <person name="Allen J.F."/>
            <person name="Brune I."/>
            <person name="Maus I."/>
            <person name="Puhler A."/>
            <person name="Martin W.F."/>
        </authorList>
    </citation>
    <scope>NUCLEOTIDE SEQUENCE [LARGE SCALE GENOMIC DNA]</scope>
    <source>
        <strain evidence="7 8">PCC 7110</strain>
    </source>
</reference>
<evidence type="ECO:0000256" key="4">
    <source>
        <dbReference type="ARBA" id="ARBA00023136"/>
    </source>
</evidence>
<dbReference type="Pfam" id="PF07690">
    <property type="entry name" value="MFS_1"/>
    <property type="match status" value="1"/>
</dbReference>